<dbReference type="InterPro" id="IPR027417">
    <property type="entry name" value="P-loop_NTPase"/>
</dbReference>
<evidence type="ECO:0000256" key="4">
    <source>
        <dbReference type="ARBA" id="ARBA00022741"/>
    </source>
</evidence>
<evidence type="ECO:0000256" key="1">
    <source>
        <dbReference type="ARBA" id="ARBA00022448"/>
    </source>
</evidence>
<proteinExistence type="predicted"/>
<evidence type="ECO:0000259" key="8">
    <source>
        <dbReference type="PROSITE" id="PS50893"/>
    </source>
</evidence>
<dbReference type="CDD" id="cd13558">
    <property type="entry name" value="PBP2_SsuA_like_2"/>
    <property type="match status" value="1"/>
</dbReference>
<dbReference type="InterPro" id="IPR003439">
    <property type="entry name" value="ABC_transporter-like_ATP-bd"/>
</dbReference>
<dbReference type="GO" id="GO:0016887">
    <property type="term" value="F:ATP hydrolysis activity"/>
    <property type="evidence" value="ECO:0007669"/>
    <property type="project" value="InterPro"/>
</dbReference>
<keyword evidence="1" id="KW-0813">Transport</keyword>
<keyword evidence="6" id="KW-1278">Translocase</keyword>
<evidence type="ECO:0000256" key="6">
    <source>
        <dbReference type="ARBA" id="ARBA00022967"/>
    </source>
</evidence>
<keyword evidence="7" id="KW-0472">Membrane</keyword>
<dbReference type="Gene3D" id="3.40.50.300">
    <property type="entry name" value="P-loop containing nucleotide triphosphate hydrolases"/>
    <property type="match status" value="1"/>
</dbReference>
<dbReference type="SUPFAM" id="SSF53850">
    <property type="entry name" value="Periplasmic binding protein-like II"/>
    <property type="match status" value="1"/>
</dbReference>
<dbReference type="SMART" id="SM00382">
    <property type="entry name" value="AAA"/>
    <property type="match status" value="1"/>
</dbReference>
<dbReference type="NCBIfam" id="TIGR01728">
    <property type="entry name" value="SsuA_fam"/>
    <property type="match status" value="1"/>
</dbReference>
<dbReference type="InterPro" id="IPR050166">
    <property type="entry name" value="ABC_transporter_ATP-bind"/>
</dbReference>
<dbReference type="PROSITE" id="PS50893">
    <property type="entry name" value="ABC_TRANSPORTER_2"/>
    <property type="match status" value="1"/>
</dbReference>
<dbReference type="Gene3D" id="3.40.190.10">
    <property type="entry name" value="Periplasmic binding protein-like II"/>
    <property type="match status" value="2"/>
</dbReference>
<dbReference type="CDD" id="cd03293">
    <property type="entry name" value="ABC_NrtD_SsuB_transporters"/>
    <property type="match status" value="1"/>
</dbReference>
<dbReference type="InterPro" id="IPR003593">
    <property type="entry name" value="AAA+_ATPase"/>
</dbReference>
<keyword evidence="5" id="KW-0067">ATP-binding</keyword>
<reference evidence="9" key="1">
    <citation type="submission" date="2020-05" db="EMBL/GenBank/DDBJ databases">
        <authorList>
            <person name="Chiriac C."/>
            <person name="Salcher M."/>
            <person name="Ghai R."/>
            <person name="Kavagutti S V."/>
        </authorList>
    </citation>
    <scope>NUCLEOTIDE SEQUENCE</scope>
</reference>
<keyword evidence="3" id="KW-0732">Signal</keyword>
<dbReference type="GO" id="GO:0005524">
    <property type="term" value="F:ATP binding"/>
    <property type="evidence" value="ECO:0007669"/>
    <property type="project" value="UniProtKB-KW"/>
</dbReference>
<evidence type="ECO:0000256" key="3">
    <source>
        <dbReference type="ARBA" id="ARBA00022729"/>
    </source>
</evidence>
<evidence type="ECO:0000256" key="7">
    <source>
        <dbReference type="ARBA" id="ARBA00023136"/>
    </source>
</evidence>
<dbReference type="PROSITE" id="PS00211">
    <property type="entry name" value="ABC_TRANSPORTER_1"/>
    <property type="match status" value="1"/>
</dbReference>
<feature type="domain" description="ABC transporter" evidence="8">
    <location>
        <begin position="4"/>
        <end position="218"/>
    </location>
</feature>
<dbReference type="PANTHER" id="PTHR42788">
    <property type="entry name" value="TAURINE IMPORT ATP-BINDING PROTEIN-RELATED"/>
    <property type="match status" value="1"/>
</dbReference>
<dbReference type="SUPFAM" id="SSF52540">
    <property type="entry name" value="P-loop containing nucleoside triphosphate hydrolases"/>
    <property type="match status" value="1"/>
</dbReference>
<evidence type="ECO:0000313" key="9">
    <source>
        <dbReference type="EMBL" id="CAB4913365.1"/>
    </source>
</evidence>
<dbReference type="InterPro" id="IPR001638">
    <property type="entry name" value="Solute-binding_3/MltF_N"/>
</dbReference>
<dbReference type="PANTHER" id="PTHR42788:SF17">
    <property type="entry name" value="ALIPHATIC SULFONATES IMPORT ATP-BINDING PROTEIN SSUB"/>
    <property type="match status" value="1"/>
</dbReference>
<dbReference type="SMART" id="SM00062">
    <property type="entry name" value="PBPb"/>
    <property type="match status" value="1"/>
</dbReference>
<evidence type="ECO:0000256" key="5">
    <source>
        <dbReference type="ARBA" id="ARBA00022840"/>
    </source>
</evidence>
<dbReference type="AlphaFoldDB" id="A0A6J7H9Y3"/>
<protein>
    <submittedName>
        <fullName evidence="9">Unannotated protein</fullName>
    </submittedName>
</protein>
<dbReference type="Pfam" id="PF12974">
    <property type="entry name" value="Phosphonate-bd"/>
    <property type="match status" value="1"/>
</dbReference>
<sequence length="579" mass="61696">MSVVTLRGVTRRFGDQDVLRDLDLTIEPGEFVAVIGRSGSGKTTLLRVLAGLDPEADGHVESGARPAVVFQDARLLPWRTALQNVTLGLRDPDADERGRRALAEVGLQGREDAWPRQLSGGQRQRVALARGLVRDPDLLLLDEPFSALDALTRASAQGLVTELWERHRPAVLLVTHDVTEALLLADRVVLIDQGRIVHDERVDLARPRRREDPELVARSTALLERLGDERDDTAAAPPAAAAPRRRLVPRLALAAATLVTLAVVGFTSGSVGDDGGDGPFRVAAPGDPSGATLRVAVQSDGIRSLLEASGALKGTPYRVRFAKFTFGPPIVEALGAGQVDIGSVGSTPPIFGAASQTNFRAVASARLRNGADNAIVVPGDSDVRSVRDLKGRSVAVGRASSGHGALLLALRRAGLKPSDVKIIFLPPADALAAFNSGRTDALSGWQPFTTQAELQGARVIASGPPIDYGYYFSLASKDALEDPAKVAAIKDFLPRLRKAYDWSASHVEEYAAAWSKESGLPLEVTRRAAPERLQTLEPIDATAINREQGLADRLSDDGFLKTKVDVRSIVAPGLVQGSE</sequence>
<evidence type="ECO:0000256" key="2">
    <source>
        <dbReference type="ARBA" id="ARBA00022475"/>
    </source>
</evidence>
<dbReference type="InterPro" id="IPR017871">
    <property type="entry name" value="ABC_transporter-like_CS"/>
</dbReference>
<name>A0A6J7H9Y3_9ZZZZ</name>
<keyword evidence="4" id="KW-0547">Nucleotide-binding</keyword>
<dbReference type="InterPro" id="IPR010067">
    <property type="entry name" value="ABC_SsuA_sub-bd"/>
</dbReference>
<gene>
    <name evidence="9" type="ORF">UFOPK3564_01403</name>
</gene>
<dbReference type="GO" id="GO:0042626">
    <property type="term" value="F:ATPase-coupled transmembrane transporter activity"/>
    <property type="evidence" value="ECO:0007669"/>
    <property type="project" value="InterPro"/>
</dbReference>
<accession>A0A6J7H9Y3</accession>
<dbReference type="GO" id="GO:0016020">
    <property type="term" value="C:membrane"/>
    <property type="evidence" value="ECO:0007669"/>
    <property type="project" value="InterPro"/>
</dbReference>
<dbReference type="FunFam" id="3.40.190.10:FF:000050">
    <property type="entry name" value="Sulfonate ABC transporter substrate-binding protein"/>
    <property type="match status" value="1"/>
</dbReference>
<keyword evidence="2" id="KW-1003">Cell membrane</keyword>
<organism evidence="9">
    <name type="scientific">freshwater metagenome</name>
    <dbReference type="NCBI Taxonomy" id="449393"/>
    <lineage>
        <taxon>unclassified sequences</taxon>
        <taxon>metagenomes</taxon>
        <taxon>ecological metagenomes</taxon>
    </lineage>
</organism>
<dbReference type="EMBL" id="CAFBMK010000068">
    <property type="protein sequence ID" value="CAB4913365.1"/>
    <property type="molecule type" value="Genomic_DNA"/>
</dbReference>
<dbReference type="Pfam" id="PF00005">
    <property type="entry name" value="ABC_tran"/>
    <property type="match status" value="1"/>
</dbReference>